<evidence type="ECO:0000256" key="1">
    <source>
        <dbReference type="SAM" id="Phobius"/>
    </source>
</evidence>
<dbReference type="Proteomes" id="UP000035425">
    <property type="component" value="Unassembled WGS sequence"/>
</dbReference>
<reference evidence="2 3" key="1">
    <citation type="submission" date="2014-12" db="EMBL/GenBank/DDBJ databases">
        <title>Frankia sp. BMG5.1 draft genome.</title>
        <authorList>
            <person name="Gtari M."/>
            <person name="Ghodhbane-Gtari F."/>
            <person name="Nouioui I."/>
            <person name="Ktari A."/>
            <person name="Hezbri K."/>
            <person name="Mimouni W."/>
            <person name="Sbissi I."/>
            <person name="Ayari A."/>
            <person name="Yamanaka T."/>
            <person name="Normand P."/>
            <person name="Tisa L.S."/>
            <person name="Boudabous A."/>
        </authorList>
    </citation>
    <scope>NUCLEOTIDE SEQUENCE [LARGE SCALE GENOMIC DNA]</scope>
    <source>
        <strain evidence="2 3">BMG5.1</strain>
    </source>
</reference>
<protein>
    <recommendedName>
        <fullName evidence="4">Transposase</fullName>
    </recommendedName>
</protein>
<keyword evidence="1" id="KW-1133">Transmembrane helix</keyword>
<feature type="transmembrane region" description="Helical" evidence="1">
    <location>
        <begin position="21"/>
        <end position="41"/>
    </location>
</feature>
<accession>A0ABR5F7R9</accession>
<sequence>MAMDHEHVASNFYRTNKARKLLLIVSKFSEIFCELVALTLVEVRCRQWLKGGVTLVRASILRERLKAEVSAVAIGNYMKILGSVVEA</sequence>
<evidence type="ECO:0000313" key="3">
    <source>
        <dbReference type="Proteomes" id="UP000035425"/>
    </source>
</evidence>
<organism evidence="2 3">
    <name type="scientific">Protofrankia coriariae</name>
    <dbReference type="NCBI Taxonomy" id="1562887"/>
    <lineage>
        <taxon>Bacteria</taxon>
        <taxon>Bacillati</taxon>
        <taxon>Actinomycetota</taxon>
        <taxon>Actinomycetes</taxon>
        <taxon>Frankiales</taxon>
        <taxon>Frankiaceae</taxon>
        <taxon>Protofrankia</taxon>
    </lineage>
</organism>
<evidence type="ECO:0008006" key="4">
    <source>
        <dbReference type="Google" id="ProtNLM"/>
    </source>
</evidence>
<proteinExistence type="predicted"/>
<gene>
    <name evidence="2" type="ORF">FrCorBMG51_03715</name>
</gene>
<dbReference type="EMBL" id="JWIO01000003">
    <property type="protein sequence ID" value="KLL12747.1"/>
    <property type="molecule type" value="Genomic_DNA"/>
</dbReference>
<name>A0ABR5F7R9_9ACTN</name>
<keyword evidence="1" id="KW-0812">Transmembrane</keyword>
<keyword evidence="3" id="KW-1185">Reference proteome</keyword>
<keyword evidence="1" id="KW-0472">Membrane</keyword>
<evidence type="ECO:0000313" key="2">
    <source>
        <dbReference type="EMBL" id="KLL12747.1"/>
    </source>
</evidence>
<comment type="caution">
    <text evidence="2">The sequence shown here is derived from an EMBL/GenBank/DDBJ whole genome shotgun (WGS) entry which is preliminary data.</text>
</comment>